<dbReference type="RefSeq" id="WP_112058606.1">
    <property type="nucleotide sequence ID" value="NZ_UAWL01000006.1"/>
</dbReference>
<reference evidence="2 3" key="1">
    <citation type="submission" date="2018-06" db="EMBL/GenBank/DDBJ databases">
        <authorList>
            <consortium name="Pathogen Informatics"/>
            <person name="Doyle S."/>
        </authorList>
    </citation>
    <scope>NUCLEOTIDE SEQUENCE [LARGE SCALE GENOMIC DNA]</scope>
    <source>
        <strain evidence="2 3">NCTC13102</strain>
    </source>
</reference>
<name>A0A2X3BFP2_9HELI</name>
<sequence>MKSFFCIVRIYNNQEKACSRKNQIQINTINIPKLQNITTQKKTKDSIRTRSALDSLYPKLSDEFIVDTLNPKVAQKSLLVQKPARATPFVGRGVWRDTQSNESTESKPAEPMKNPFDTTAQNTSLESALAHFEHHKVAGNVFEAFTIDLQHFEGALEALIARNLSEQSNTKE</sequence>
<dbReference type="EMBL" id="UAWL01000006">
    <property type="protein sequence ID" value="SQB98604.1"/>
    <property type="molecule type" value="Genomic_DNA"/>
</dbReference>
<evidence type="ECO:0000256" key="1">
    <source>
        <dbReference type="SAM" id="MobiDB-lite"/>
    </source>
</evidence>
<accession>A0A2X3BFP2</accession>
<protein>
    <submittedName>
        <fullName evidence="2">Uncharacterized protein</fullName>
    </submittedName>
</protein>
<gene>
    <name evidence="2" type="ORF">NCTC13102_01068</name>
</gene>
<proteinExistence type="predicted"/>
<dbReference type="AlphaFoldDB" id="A0A2X3BFP2"/>
<dbReference type="Proteomes" id="UP000250166">
    <property type="component" value="Unassembled WGS sequence"/>
</dbReference>
<feature type="region of interest" description="Disordered" evidence="1">
    <location>
        <begin position="96"/>
        <end position="115"/>
    </location>
</feature>
<evidence type="ECO:0000313" key="3">
    <source>
        <dbReference type="Proteomes" id="UP000250166"/>
    </source>
</evidence>
<evidence type="ECO:0000313" key="2">
    <source>
        <dbReference type="EMBL" id="SQB98604.1"/>
    </source>
</evidence>
<organism evidence="2 3">
    <name type="scientific">Helicobacter fennelliae</name>
    <dbReference type="NCBI Taxonomy" id="215"/>
    <lineage>
        <taxon>Bacteria</taxon>
        <taxon>Pseudomonadati</taxon>
        <taxon>Campylobacterota</taxon>
        <taxon>Epsilonproteobacteria</taxon>
        <taxon>Campylobacterales</taxon>
        <taxon>Helicobacteraceae</taxon>
        <taxon>Helicobacter</taxon>
    </lineage>
</organism>